<dbReference type="CDD" id="cd03499">
    <property type="entry name" value="SQR_TypeC_SdhC"/>
    <property type="match status" value="1"/>
</dbReference>
<dbReference type="Proteomes" id="UP000053820">
    <property type="component" value="Unassembled WGS sequence"/>
</dbReference>
<dbReference type="HOGENOM" id="CLU_094691_0_0_1"/>
<reference evidence="8 9" key="1">
    <citation type="submission" date="2014-04" db="EMBL/GenBank/DDBJ databases">
        <title>Evolutionary Origins and Diversification of the Mycorrhizal Mutualists.</title>
        <authorList>
            <consortium name="DOE Joint Genome Institute"/>
            <consortium name="Mycorrhizal Genomics Consortium"/>
            <person name="Kohler A."/>
            <person name="Kuo A."/>
            <person name="Nagy L.G."/>
            <person name="Floudas D."/>
            <person name="Copeland A."/>
            <person name="Barry K.W."/>
            <person name="Cichocki N."/>
            <person name="Veneault-Fourrey C."/>
            <person name="LaButti K."/>
            <person name="Lindquist E.A."/>
            <person name="Lipzen A."/>
            <person name="Lundell T."/>
            <person name="Morin E."/>
            <person name="Murat C."/>
            <person name="Riley R."/>
            <person name="Ohm R."/>
            <person name="Sun H."/>
            <person name="Tunlid A."/>
            <person name="Henrissat B."/>
            <person name="Grigoriev I.V."/>
            <person name="Hibbett D.S."/>
            <person name="Martin F."/>
        </authorList>
    </citation>
    <scope>NUCLEOTIDE SEQUENCE [LARGE SCALE GENOMIC DNA]</scope>
    <source>
        <strain evidence="8 9">MD-312</strain>
    </source>
</reference>
<evidence type="ECO:0000256" key="6">
    <source>
        <dbReference type="ARBA" id="ARBA00023004"/>
    </source>
</evidence>
<dbReference type="GO" id="GO:0006121">
    <property type="term" value="P:mitochondrial electron transport, succinate to ubiquinone"/>
    <property type="evidence" value="ECO:0007669"/>
    <property type="project" value="UniProtKB-ARBA"/>
</dbReference>
<dbReference type="PANTHER" id="PTHR10978">
    <property type="entry name" value="SUCCINATE DEHYDROGENASE CYTOCHROME B560 SUBUNIT"/>
    <property type="match status" value="1"/>
</dbReference>
<evidence type="ECO:0000256" key="4">
    <source>
        <dbReference type="ARBA" id="ARBA00022723"/>
    </source>
</evidence>
<dbReference type="FunFam" id="1.20.1300.10:FF:000011">
    <property type="entry name" value="Succinate dehydrogenase cytochrome b560 subunit"/>
    <property type="match status" value="1"/>
</dbReference>
<protein>
    <recommendedName>
        <fullName evidence="10">Succinate dehydrogenase cytochrome b560 subunit</fullName>
    </recommendedName>
</protein>
<dbReference type="GO" id="GO:0006099">
    <property type="term" value="P:tricarboxylic acid cycle"/>
    <property type="evidence" value="ECO:0007669"/>
    <property type="project" value="InterPro"/>
</dbReference>
<keyword evidence="6" id="KW-0408">Iron</keyword>
<dbReference type="OrthoDB" id="588261at2759"/>
<dbReference type="PROSITE" id="PS01001">
    <property type="entry name" value="SDH_CYT_2"/>
    <property type="match status" value="1"/>
</dbReference>
<comment type="subcellular location">
    <subcellularLocation>
        <location evidence="1">Membrane</location>
        <topology evidence="1">Multi-pass membrane protein</topology>
    </subcellularLocation>
</comment>
<dbReference type="Gene3D" id="1.20.1300.10">
    <property type="entry name" value="Fumarate reductase/succinate dehydrogenase, transmembrane subunit"/>
    <property type="match status" value="1"/>
</dbReference>
<evidence type="ECO:0000256" key="1">
    <source>
        <dbReference type="ARBA" id="ARBA00004141"/>
    </source>
</evidence>
<dbReference type="SUPFAM" id="SSF81343">
    <property type="entry name" value="Fumarate reductase respiratory complex transmembrane subunits"/>
    <property type="match status" value="1"/>
</dbReference>
<keyword evidence="5" id="KW-1133">Transmembrane helix</keyword>
<proteinExistence type="predicted"/>
<evidence type="ECO:0000256" key="3">
    <source>
        <dbReference type="ARBA" id="ARBA00022692"/>
    </source>
</evidence>
<evidence type="ECO:0008006" key="10">
    <source>
        <dbReference type="Google" id="ProtNLM"/>
    </source>
</evidence>
<dbReference type="AlphaFoldDB" id="A0A0C9WE12"/>
<gene>
    <name evidence="8" type="ORF">HYDPIDRAFT_176335</name>
</gene>
<sequence>MMSSRAVGLGPAFRRAALAPKFARNQVALRSAITRRGVQTQSLPPAASDEILNAQRLKRPSSPHFTIYQPQITWLGSIANRVTGGGLSALLYGFSLAYLIAPGTFDSAHIVEFVAGLPEIVKTSGKVILAAPFAFHSLNGLRHLSWDMGKFLTVKGAHTTGYAVLGATAVSTVALVLM</sequence>
<name>A0A0C9WE12_9AGAM</name>
<keyword evidence="7" id="KW-0472">Membrane</keyword>
<dbReference type="EMBL" id="KN839853">
    <property type="protein sequence ID" value="KIJ62937.1"/>
    <property type="molecule type" value="Genomic_DNA"/>
</dbReference>
<evidence type="ECO:0000256" key="7">
    <source>
        <dbReference type="ARBA" id="ARBA00023136"/>
    </source>
</evidence>
<accession>A0A0C9WE12</accession>
<dbReference type="GO" id="GO:0046872">
    <property type="term" value="F:metal ion binding"/>
    <property type="evidence" value="ECO:0007669"/>
    <property type="project" value="UniProtKB-KW"/>
</dbReference>
<dbReference type="GO" id="GO:0016020">
    <property type="term" value="C:membrane"/>
    <property type="evidence" value="ECO:0007669"/>
    <property type="project" value="UniProtKB-SubCell"/>
</dbReference>
<dbReference type="PANTHER" id="PTHR10978:SF5">
    <property type="entry name" value="SUCCINATE DEHYDROGENASE CYTOCHROME B560 SUBUNIT, MITOCHONDRIAL"/>
    <property type="match status" value="1"/>
</dbReference>
<evidence type="ECO:0000313" key="9">
    <source>
        <dbReference type="Proteomes" id="UP000053820"/>
    </source>
</evidence>
<dbReference type="GO" id="GO:0009055">
    <property type="term" value="F:electron transfer activity"/>
    <property type="evidence" value="ECO:0007669"/>
    <property type="project" value="InterPro"/>
</dbReference>
<organism evidence="8 9">
    <name type="scientific">Hydnomerulius pinastri MD-312</name>
    <dbReference type="NCBI Taxonomy" id="994086"/>
    <lineage>
        <taxon>Eukaryota</taxon>
        <taxon>Fungi</taxon>
        <taxon>Dikarya</taxon>
        <taxon>Basidiomycota</taxon>
        <taxon>Agaricomycotina</taxon>
        <taxon>Agaricomycetes</taxon>
        <taxon>Agaricomycetidae</taxon>
        <taxon>Boletales</taxon>
        <taxon>Boletales incertae sedis</taxon>
        <taxon>Leucogyrophana</taxon>
    </lineage>
</organism>
<dbReference type="GO" id="GO:0005739">
    <property type="term" value="C:mitochondrion"/>
    <property type="evidence" value="ECO:0007669"/>
    <property type="project" value="GOC"/>
</dbReference>
<evidence type="ECO:0000313" key="8">
    <source>
        <dbReference type="EMBL" id="KIJ62937.1"/>
    </source>
</evidence>
<evidence type="ECO:0000256" key="5">
    <source>
        <dbReference type="ARBA" id="ARBA00022989"/>
    </source>
</evidence>
<keyword evidence="2" id="KW-0349">Heme</keyword>
<dbReference type="InterPro" id="IPR018495">
    <property type="entry name" value="Succ_DH_cyt_bsu_CS"/>
</dbReference>
<evidence type="ECO:0000256" key="2">
    <source>
        <dbReference type="ARBA" id="ARBA00022617"/>
    </source>
</evidence>
<dbReference type="NCBIfam" id="TIGR02970">
    <property type="entry name" value="succ_dehyd_cytB"/>
    <property type="match status" value="1"/>
</dbReference>
<dbReference type="InterPro" id="IPR000701">
    <property type="entry name" value="SuccDH_FuR_B_TM-su"/>
</dbReference>
<keyword evidence="3" id="KW-0812">Transmembrane</keyword>
<keyword evidence="4" id="KW-0479">Metal-binding</keyword>
<keyword evidence="9" id="KW-1185">Reference proteome</keyword>
<dbReference type="InterPro" id="IPR014314">
    <property type="entry name" value="Succ_DH_cytb556"/>
</dbReference>
<dbReference type="InterPro" id="IPR034804">
    <property type="entry name" value="SQR/QFR_C/D"/>
</dbReference>
<dbReference type="Pfam" id="PF01127">
    <property type="entry name" value="Sdh_cyt"/>
    <property type="match status" value="1"/>
</dbReference>